<keyword evidence="4" id="KW-1185">Reference proteome</keyword>
<evidence type="ECO:0000313" key="3">
    <source>
        <dbReference type="EMBL" id="RPB29751.1"/>
    </source>
</evidence>
<organism evidence="3 4">
    <name type="scientific">Terfezia boudieri ATCC MYA-4762</name>
    <dbReference type="NCBI Taxonomy" id="1051890"/>
    <lineage>
        <taxon>Eukaryota</taxon>
        <taxon>Fungi</taxon>
        <taxon>Dikarya</taxon>
        <taxon>Ascomycota</taxon>
        <taxon>Pezizomycotina</taxon>
        <taxon>Pezizomycetes</taxon>
        <taxon>Pezizales</taxon>
        <taxon>Pezizaceae</taxon>
        <taxon>Terfezia</taxon>
    </lineage>
</organism>
<dbReference type="PROSITE" id="PS50097">
    <property type="entry name" value="BTB"/>
    <property type="match status" value="1"/>
</dbReference>
<sequence length="759" mass="82346">MAMSTDTQPTTLGVLEDIFAQQLLSADSPYIESQNVVLQIRVPIPNCITTCPTSSTYAYTHVDISVPTKLFLASQGEGLRAARQGGGGGGGGGAGGGGGTGGGPGGGDVTEHKGGLALAGIVRRAIESTLGVKLHVRGEGCYYCGDDNYKEGPGVEISSVRMVPKGDVDLGMEGYHVAVVSPPQTPEKGECQQQQPALAPTIAYKPVSPQFSWASPCLYFLPADYTIYLKSDDCGDAGGGGIVSTFHVNRFLLGLRIQYFRNMFSSGMADSGTDSSTFYTDTFTPEALTIICRYVYLTSDPQEPTNLLWFCGVPGQSDKENETLLRELKEYIHLGQLDIMESIHTLRTLKPYVHYNGGSPPPASILTHLINVIKAAEYLGLDDLKSYITHTVTELAHNFTCRGPGCAVLLPKMLDKVYHEPLVPRFLLNNLVKTLGKAKAVQPLWKRSLIMMSSEAISYLITHIQTRILHDPVIKRTNEGGGTLAAFVLYVALAKLHRQVRGRSRDAGMWEKKLLDPLMKDFLTRVLAQDLCWCEYLVSREAAGLNVDITQALVQGIASRFMARENCEKIWRVVSNRDLEFWDEQAMKSAVEWFKKEWLSLSVTPPEPDPRTSARPPAAAAAGGGLQKKLPRLKEAYEPNFFATWDRRDLGLLGKEVGVEVEDLLAQGHRAGLPPRTPRRSADAGMGEVGRRRAPMGSGGRIEVGDAVEDSDRIGLPSPSLAPSPATTTTVRGYLGSTRGTPNSTTVTSTAPEPAFTTR</sequence>
<dbReference type="Gene3D" id="3.30.710.10">
    <property type="entry name" value="Potassium Channel Kv1.1, Chain A"/>
    <property type="match status" value="1"/>
</dbReference>
<dbReference type="InParanoid" id="A0A3N4MCS5"/>
<dbReference type="Proteomes" id="UP000267821">
    <property type="component" value="Unassembled WGS sequence"/>
</dbReference>
<protein>
    <recommendedName>
        <fullName evidence="2">BTB domain-containing protein</fullName>
    </recommendedName>
</protein>
<feature type="domain" description="BTB" evidence="2">
    <location>
        <begin position="223"/>
        <end position="296"/>
    </location>
</feature>
<evidence type="ECO:0000313" key="4">
    <source>
        <dbReference type="Proteomes" id="UP000267821"/>
    </source>
</evidence>
<dbReference type="InterPro" id="IPR000210">
    <property type="entry name" value="BTB/POZ_dom"/>
</dbReference>
<name>A0A3N4MCS5_9PEZI</name>
<feature type="region of interest" description="Disordered" evidence="1">
    <location>
        <begin position="604"/>
        <end position="625"/>
    </location>
</feature>
<gene>
    <name evidence="3" type="ORF">L211DRAFT_864326</name>
</gene>
<feature type="compositionally biased region" description="Low complexity" evidence="1">
    <location>
        <begin position="716"/>
        <end position="730"/>
    </location>
</feature>
<evidence type="ECO:0000256" key="1">
    <source>
        <dbReference type="SAM" id="MobiDB-lite"/>
    </source>
</evidence>
<dbReference type="CDD" id="cd18186">
    <property type="entry name" value="BTB_POZ_ZBTB_KLHL-like"/>
    <property type="match status" value="1"/>
</dbReference>
<evidence type="ECO:0000259" key="2">
    <source>
        <dbReference type="PROSITE" id="PS50097"/>
    </source>
</evidence>
<feature type="compositionally biased region" description="Gly residues" evidence="1">
    <location>
        <begin position="84"/>
        <end position="108"/>
    </location>
</feature>
<accession>A0A3N4MCS5</accession>
<feature type="region of interest" description="Disordered" evidence="1">
    <location>
        <begin position="81"/>
        <end position="110"/>
    </location>
</feature>
<proteinExistence type="predicted"/>
<dbReference type="OrthoDB" id="5314679at2759"/>
<feature type="region of interest" description="Disordered" evidence="1">
    <location>
        <begin position="670"/>
        <end position="759"/>
    </location>
</feature>
<dbReference type="SUPFAM" id="SSF54695">
    <property type="entry name" value="POZ domain"/>
    <property type="match status" value="1"/>
</dbReference>
<dbReference type="EMBL" id="ML121527">
    <property type="protein sequence ID" value="RPB29751.1"/>
    <property type="molecule type" value="Genomic_DNA"/>
</dbReference>
<reference evidence="3 4" key="1">
    <citation type="journal article" date="2018" name="Nat. Ecol. Evol.">
        <title>Pezizomycetes genomes reveal the molecular basis of ectomycorrhizal truffle lifestyle.</title>
        <authorList>
            <person name="Murat C."/>
            <person name="Payen T."/>
            <person name="Noel B."/>
            <person name="Kuo A."/>
            <person name="Morin E."/>
            <person name="Chen J."/>
            <person name="Kohler A."/>
            <person name="Krizsan K."/>
            <person name="Balestrini R."/>
            <person name="Da Silva C."/>
            <person name="Montanini B."/>
            <person name="Hainaut M."/>
            <person name="Levati E."/>
            <person name="Barry K.W."/>
            <person name="Belfiori B."/>
            <person name="Cichocki N."/>
            <person name="Clum A."/>
            <person name="Dockter R.B."/>
            <person name="Fauchery L."/>
            <person name="Guy J."/>
            <person name="Iotti M."/>
            <person name="Le Tacon F."/>
            <person name="Lindquist E.A."/>
            <person name="Lipzen A."/>
            <person name="Malagnac F."/>
            <person name="Mello A."/>
            <person name="Molinier V."/>
            <person name="Miyauchi S."/>
            <person name="Poulain J."/>
            <person name="Riccioni C."/>
            <person name="Rubini A."/>
            <person name="Sitrit Y."/>
            <person name="Splivallo R."/>
            <person name="Traeger S."/>
            <person name="Wang M."/>
            <person name="Zifcakova L."/>
            <person name="Wipf D."/>
            <person name="Zambonelli A."/>
            <person name="Paolocci F."/>
            <person name="Nowrousian M."/>
            <person name="Ottonello S."/>
            <person name="Baldrian P."/>
            <person name="Spatafora J.W."/>
            <person name="Henrissat B."/>
            <person name="Nagy L.G."/>
            <person name="Aury J.M."/>
            <person name="Wincker P."/>
            <person name="Grigoriev I.V."/>
            <person name="Bonfante P."/>
            <person name="Martin F.M."/>
        </authorList>
    </citation>
    <scope>NUCLEOTIDE SEQUENCE [LARGE SCALE GENOMIC DNA]</scope>
    <source>
        <strain evidence="3 4">ATCC MYA-4762</strain>
    </source>
</reference>
<feature type="compositionally biased region" description="Polar residues" evidence="1">
    <location>
        <begin position="738"/>
        <end position="759"/>
    </location>
</feature>
<dbReference type="AlphaFoldDB" id="A0A3N4MCS5"/>
<dbReference type="InterPro" id="IPR011333">
    <property type="entry name" value="SKP1/BTB/POZ_sf"/>
</dbReference>